<dbReference type="AlphaFoldDB" id="A7RMI0"/>
<dbReference type="CAZy" id="GT90">
    <property type="family name" value="Glycosyltransferase Family 90"/>
</dbReference>
<dbReference type="InterPro" id="IPR014756">
    <property type="entry name" value="Ig_E-set"/>
</dbReference>
<keyword evidence="15" id="KW-1185">Reference proteome</keyword>
<keyword evidence="3" id="KW-0328">Glycosyltransferase</keyword>
<dbReference type="OMA" id="MFMDATL"/>
<keyword evidence="5 12" id="KW-0732">Signal</keyword>
<dbReference type="InParanoid" id="A7RMI0"/>
<evidence type="ECO:0000256" key="7">
    <source>
        <dbReference type="ARBA" id="ARBA00023180"/>
    </source>
</evidence>
<keyword evidence="4" id="KW-0808">Transferase</keyword>
<dbReference type="InterPro" id="IPR013783">
    <property type="entry name" value="Ig-like_fold"/>
</dbReference>
<dbReference type="GO" id="GO:0012505">
    <property type="term" value="C:endomembrane system"/>
    <property type="evidence" value="ECO:0000318"/>
    <property type="project" value="GO_Central"/>
</dbReference>
<feature type="domain" description="Glycosyl transferase CAP10" evidence="13">
    <location>
        <begin position="223"/>
        <end position="465"/>
    </location>
</feature>
<dbReference type="HOGENOM" id="CLU_041919_0_0_1"/>
<feature type="repeat" description="Filamin" evidence="10">
    <location>
        <begin position="22"/>
        <end position="127"/>
    </location>
</feature>
<dbReference type="Gene3D" id="2.60.40.10">
    <property type="entry name" value="Immunoglobulins"/>
    <property type="match status" value="1"/>
</dbReference>
<feature type="compositionally biased region" description="Basic and acidic residues" evidence="11">
    <location>
        <begin position="475"/>
        <end position="485"/>
    </location>
</feature>
<comment type="catalytic activity">
    <reaction evidence="9">
        <text>L-seryl-[EGF-like domain protein] + UDP-alpha-D-glucose = 3-O-(beta-D-glucosyl)-L-seryl-[EGF-like domain protein] + UDP + H(+)</text>
        <dbReference type="Rhea" id="RHEA:58116"/>
        <dbReference type="Rhea" id="RHEA-COMP:14610"/>
        <dbReference type="Rhea" id="RHEA-COMP:16010"/>
        <dbReference type="ChEBI" id="CHEBI:15378"/>
        <dbReference type="ChEBI" id="CHEBI:29999"/>
        <dbReference type="ChEBI" id="CHEBI:58223"/>
        <dbReference type="ChEBI" id="CHEBI:58885"/>
        <dbReference type="ChEBI" id="CHEBI:140576"/>
    </reaction>
</comment>
<comment type="similarity">
    <text evidence="2">Belongs to the KDELC family.</text>
</comment>
<feature type="region of interest" description="Disordered" evidence="11">
    <location>
        <begin position="475"/>
        <end position="497"/>
    </location>
</feature>
<dbReference type="EMBL" id="DS469520">
    <property type="protein sequence ID" value="EDO47272.1"/>
    <property type="molecule type" value="Genomic_DNA"/>
</dbReference>
<dbReference type="FunCoup" id="A7RMI0">
    <property type="interactions" value="215"/>
</dbReference>
<evidence type="ECO:0000256" key="5">
    <source>
        <dbReference type="ARBA" id="ARBA00022729"/>
    </source>
</evidence>
<protein>
    <recommendedName>
        <fullName evidence="13">Glycosyl transferase CAP10 domain-containing protein</fullName>
    </recommendedName>
</protein>
<evidence type="ECO:0000313" key="14">
    <source>
        <dbReference type="EMBL" id="EDO47272.1"/>
    </source>
</evidence>
<organism evidence="14 15">
    <name type="scientific">Nematostella vectensis</name>
    <name type="common">Starlet sea anemone</name>
    <dbReference type="NCBI Taxonomy" id="45351"/>
    <lineage>
        <taxon>Eukaryota</taxon>
        <taxon>Metazoa</taxon>
        <taxon>Cnidaria</taxon>
        <taxon>Anthozoa</taxon>
        <taxon>Hexacorallia</taxon>
        <taxon>Actiniaria</taxon>
        <taxon>Edwardsiidae</taxon>
        <taxon>Nematostella</taxon>
    </lineage>
</organism>
<evidence type="ECO:0000256" key="2">
    <source>
        <dbReference type="ARBA" id="ARBA00006063"/>
    </source>
</evidence>
<dbReference type="GO" id="GO:0046527">
    <property type="term" value="F:glucosyltransferase activity"/>
    <property type="evidence" value="ECO:0000318"/>
    <property type="project" value="GO_Central"/>
</dbReference>
<evidence type="ECO:0000256" key="8">
    <source>
        <dbReference type="ARBA" id="ARBA00047553"/>
    </source>
</evidence>
<feature type="chain" id="PRO_5002711384" description="Glycosyl transferase CAP10 domain-containing protein" evidence="12">
    <location>
        <begin position="23"/>
        <end position="497"/>
    </location>
</feature>
<evidence type="ECO:0000256" key="12">
    <source>
        <dbReference type="SAM" id="SignalP"/>
    </source>
</evidence>
<dbReference type="eggNOG" id="KOG2458">
    <property type="taxonomic scope" value="Eukaryota"/>
</dbReference>
<evidence type="ECO:0000256" key="4">
    <source>
        <dbReference type="ARBA" id="ARBA00022679"/>
    </source>
</evidence>
<name>A7RMI0_NEMVE</name>
<sequence length="497" mass="57885">MIPYRKLIIIIIASLVYLVADCAKVSRKKSIVWGPGLIAGATLPARYFYIQAVDTKGQNLTESPGENTFGIKITTSEGRARVWVQVLDRHDGSFIVRYRLFASYNDLTIEVLKGEKQVAQSPYKFKGGVYHETCYCPDKDATKWEEALECPQNYSQIDRDLARFPEINLIRLAKEAVDRFGVHHALCHYSIINNKVYRKSHGEHVGFSMFSDAIIHSLARKVHLPDMEFFVNLGDWPLEKRKDNPIPILSWCGSEDTADIVMPTYDLTEAALETMGRVSLDMLSVQANTGPKWKDKIPKAFWRGRDSREERLNLVINGRKKPELYDVALTNFFFFPYDEKKYGPKKQHVSFFNFFKYKYQLNIDGTVAAYRFPYLMGGDALVLKQDSPYYEHFYKELKPWVHYVPFKRDLSDLEERLKWAIANDDKAQKIARQAQEFARENLQSKDVFCYHWTLFKEYAKRQTTKPVKHKGMEYIKQPDDRDSKCNCRRVKHGKDEL</sequence>
<dbReference type="Pfam" id="PF05686">
    <property type="entry name" value="Glyco_transf_90"/>
    <property type="match status" value="1"/>
</dbReference>
<dbReference type="PROSITE" id="PS50194">
    <property type="entry name" value="FILAMIN_REPEAT"/>
    <property type="match status" value="1"/>
</dbReference>
<dbReference type="KEGG" id="nve:5519505"/>
<proteinExistence type="inferred from homology"/>
<evidence type="ECO:0000256" key="3">
    <source>
        <dbReference type="ARBA" id="ARBA00022676"/>
    </source>
</evidence>
<evidence type="ECO:0000313" key="15">
    <source>
        <dbReference type="Proteomes" id="UP000001593"/>
    </source>
</evidence>
<comment type="catalytic activity">
    <reaction evidence="8">
        <text>L-seryl-[EGF-like domain protein] + UDP-alpha-D-xylose = 3-O-(beta-D-xylosyl)-L-seryl-[EGF-like domain protein] + UDP + H(+)</text>
        <dbReference type="Rhea" id="RHEA:62016"/>
        <dbReference type="Rhea" id="RHEA-COMP:16010"/>
        <dbReference type="Rhea" id="RHEA-COMP:16011"/>
        <dbReference type="ChEBI" id="CHEBI:15378"/>
        <dbReference type="ChEBI" id="CHEBI:29999"/>
        <dbReference type="ChEBI" id="CHEBI:57632"/>
        <dbReference type="ChEBI" id="CHEBI:58223"/>
        <dbReference type="ChEBI" id="CHEBI:132085"/>
    </reaction>
</comment>
<evidence type="ECO:0000256" key="10">
    <source>
        <dbReference type="PROSITE-ProRule" id="PRU00087"/>
    </source>
</evidence>
<feature type="compositionally biased region" description="Basic residues" evidence="11">
    <location>
        <begin position="486"/>
        <end position="497"/>
    </location>
</feature>
<feature type="signal peptide" evidence="12">
    <location>
        <begin position="1"/>
        <end position="22"/>
    </location>
</feature>
<dbReference type="PANTHER" id="PTHR12203:SF122">
    <property type="entry name" value="GLYCOSYL TRANSFERASE CAP10 DOMAIN-CONTAINING PROTEIN"/>
    <property type="match status" value="1"/>
</dbReference>
<keyword evidence="6" id="KW-0256">Endoplasmic reticulum</keyword>
<dbReference type="InterPro" id="IPR006598">
    <property type="entry name" value="CAP10"/>
</dbReference>
<dbReference type="OrthoDB" id="541052at2759"/>
<dbReference type="InterPro" id="IPR051091">
    <property type="entry name" value="O-Glucosyltr/Glycosyltrsf_90"/>
</dbReference>
<evidence type="ECO:0000259" key="13">
    <source>
        <dbReference type="SMART" id="SM00672"/>
    </source>
</evidence>
<dbReference type="SMART" id="SM00557">
    <property type="entry name" value="IG_FLMN"/>
    <property type="match status" value="1"/>
</dbReference>
<evidence type="ECO:0000256" key="9">
    <source>
        <dbReference type="ARBA" id="ARBA00049246"/>
    </source>
</evidence>
<evidence type="ECO:0000256" key="11">
    <source>
        <dbReference type="SAM" id="MobiDB-lite"/>
    </source>
</evidence>
<evidence type="ECO:0000256" key="6">
    <source>
        <dbReference type="ARBA" id="ARBA00022824"/>
    </source>
</evidence>
<dbReference type="InterPro" id="IPR017868">
    <property type="entry name" value="Filamin/ABP280_repeat-like"/>
</dbReference>
<dbReference type="Pfam" id="PF00630">
    <property type="entry name" value="Filamin"/>
    <property type="match status" value="1"/>
</dbReference>
<dbReference type="FunFam" id="2.60.40.10:FF:000419">
    <property type="entry name" value="KDEL (Lys-Asp-Glu-Leu) containing 1"/>
    <property type="match status" value="1"/>
</dbReference>
<evidence type="ECO:0000256" key="1">
    <source>
        <dbReference type="ARBA" id="ARBA00004922"/>
    </source>
</evidence>
<dbReference type="SUPFAM" id="SSF81296">
    <property type="entry name" value="E set domains"/>
    <property type="match status" value="1"/>
</dbReference>
<keyword evidence="7" id="KW-0325">Glycoprotein</keyword>
<comment type="pathway">
    <text evidence="1">Protein modification; protein glycosylation.</text>
</comment>
<reference evidence="14 15" key="1">
    <citation type="journal article" date="2007" name="Science">
        <title>Sea anemone genome reveals ancestral eumetazoan gene repertoire and genomic organization.</title>
        <authorList>
            <person name="Putnam N.H."/>
            <person name="Srivastava M."/>
            <person name="Hellsten U."/>
            <person name="Dirks B."/>
            <person name="Chapman J."/>
            <person name="Salamov A."/>
            <person name="Terry A."/>
            <person name="Shapiro H."/>
            <person name="Lindquist E."/>
            <person name="Kapitonov V.V."/>
            <person name="Jurka J."/>
            <person name="Genikhovich G."/>
            <person name="Grigoriev I.V."/>
            <person name="Lucas S.M."/>
            <person name="Steele R.E."/>
            <person name="Finnerty J.R."/>
            <person name="Technau U."/>
            <person name="Martindale M.Q."/>
            <person name="Rokhsar D.S."/>
        </authorList>
    </citation>
    <scope>NUCLEOTIDE SEQUENCE [LARGE SCALE GENOMIC DNA]</scope>
    <source>
        <strain evidence="15">CH2 X CH6</strain>
    </source>
</reference>
<dbReference type="SMART" id="SM00672">
    <property type="entry name" value="CAP10"/>
    <property type="match status" value="1"/>
</dbReference>
<dbReference type="PhylomeDB" id="A7RMI0"/>
<dbReference type="Proteomes" id="UP000001593">
    <property type="component" value="Unassembled WGS sequence"/>
</dbReference>
<dbReference type="InterPro" id="IPR001298">
    <property type="entry name" value="Filamin/ABP280_rpt"/>
</dbReference>
<accession>A7RMI0</accession>
<gene>
    <name evidence="14" type="ORF">NEMVEDRAFT_v1g179785</name>
</gene>
<dbReference type="PANTHER" id="PTHR12203">
    <property type="entry name" value="KDEL LYS-ASP-GLU-LEU CONTAINING - RELATED"/>
    <property type="match status" value="1"/>
</dbReference>